<proteinExistence type="inferred from homology"/>
<dbReference type="GO" id="GO:0016593">
    <property type="term" value="C:Cdc73/Paf1 complex"/>
    <property type="evidence" value="ECO:0007669"/>
    <property type="project" value="InterPro"/>
</dbReference>
<dbReference type="GO" id="GO:0006368">
    <property type="term" value="P:transcription elongation by RNA polymerase II"/>
    <property type="evidence" value="ECO:0007669"/>
    <property type="project" value="InterPro"/>
</dbReference>
<evidence type="ECO:0000256" key="1">
    <source>
        <dbReference type="ARBA" id="ARBA00004123"/>
    </source>
</evidence>
<keyword evidence="3" id="KW-0539">Nucleus</keyword>
<feature type="compositionally biased region" description="Acidic residues" evidence="4">
    <location>
        <begin position="465"/>
        <end position="479"/>
    </location>
</feature>
<dbReference type="GO" id="GO:0003682">
    <property type="term" value="F:chromatin binding"/>
    <property type="evidence" value="ECO:0007669"/>
    <property type="project" value="TreeGrafter"/>
</dbReference>
<protein>
    <submittedName>
        <fullName evidence="5">Uncharacterized protein</fullName>
    </submittedName>
</protein>
<reference evidence="5 6" key="1">
    <citation type="submission" date="2015-09" db="EMBL/GenBank/DDBJ databases">
        <title>Host preference determinants of Valsa canker pathogens revealed by comparative genomics.</title>
        <authorList>
            <person name="Yin Z."/>
            <person name="Huang L."/>
        </authorList>
    </citation>
    <scope>NUCLEOTIDE SEQUENCE [LARGE SCALE GENOMIC DNA]</scope>
    <source>
        <strain evidence="5 6">YSFL</strain>
    </source>
</reference>
<dbReference type="Proteomes" id="UP000284375">
    <property type="component" value="Unassembled WGS sequence"/>
</dbReference>
<dbReference type="EMBL" id="LJZO01000027">
    <property type="protein sequence ID" value="ROV94724.1"/>
    <property type="molecule type" value="Genomic_DNA"/>
</dbReference>
<evidence type="ECO:0000256" key="3">
    <source>
        <dbReference type="ARBA" id="ARBA00023242"/>
    </source>
</evidence>
<gene>
    <name evidence="5" type="ORF">VSDG_06104</name>
</gene>
<evidence type="ECO:0000313" key="6">
    <source>
        <dbReference type="Proteomes" id="UP000284375"/>
    </source>
</evidence>
<evidence type="ECO:0000256" key="4">
    <source>
        <dbReference type="SAM" id="MobiDB-lite"/>
    </source>
</evidence>
<dbReference type="InterPro" id="IPR007133">
    <property type="entry name" value="RNA_pol_II-assoc_Paf1"/>
</dbReference>
<organism evidence="5 6">
    <name type="scientific">Cytospora chrysosperma</name>
    <name type="common">Cytospora canker fungus</name>
    <name type="synonym">Sphaeria chrysosperma</name>
    <dbReference type="NCBI Taxonomy" id="252740"/>
    <lineage>
        <taxon>Eukaryota</taxon>
        <taxon>Fungi</taxon>
        <taxon>Dikarya</taxon>
        <taxon>Ascomycota</taxon>
        <taxon>Pezizomycotina</taxon>
        <taxon>Sordariomycetes</taxon>
        <taxon>Sordariomycetidae</taxon>
        <taxon>Diaporthales</taxon>
        <taxon>Cytosporaceae</taxon>
        <taxon>Cytospora</taxon>
    </lineage>
</organism>
<comment type="subcellular location">
    <subcellularLocation>
        <location evidence="1">Nucleus</location>
    </subcellularLocation>
</comment>
<feature type="region of interest" description="Disordered" evidence="4">
    <location>
        <begin position="401"/>
        <end position="479"/>
    </location>
</feature>
<comment type="caution">
    <text evidence="5">The sequence shown here is derived from an EMBL/GenBank/DDBJ whole genome shotgun (WGS) entry which is preliminary data.</text>
</comment>
<dbReference type="PANTHER" id="PTHR23188:SF12">
    <property type="entry name" value="RNA POLYMERASE II-ASSOCIATED FACTOR 1 HOMOLOG"/>
    <property type="match status" value="1"/>
</dbReference>
<dbReference type="AlphaFoldDB" id="A0A423VUK5"/>
<dbReference type="OrthoDB" id="10260285at2759"/>
<evidence type="ECO:0000256" key="2">
    <source>
        <dbReference type="ARBA" id="ARBA00007560"/>
    </source>
</evidence>
<evidence type="ECO:0000313" key="5">
    <source>
        <dbReference type="EMBL" id="ROV94724.1"/>
    </source>
</evidence>
<feature type="region of interest" description="Disordered" evidence="4">
    <location>
        <begin position="17"/>
        <end position="44"/>
    </location>
</feature>
<dbReference type="Pfam" id="PF03985">
    <property type="entry name" value="Paf1"/>
    <property type="match status" value="1"/>
</dbReference>
<accession>A0A423VUK5</accession>
<name>A0A423VUK5_CYTCH</name>
<keyword evidence="6" id="KW-1185">Reference proteome</keyword>
<feature type="region of interest" description="Disordered" evidence="4">
    <location>
        <begin position="134"/>
        <end position="166"/>
    </location>
</feature>
<feature type="compositionally biased region" description="Acidic residues" evidence="4">
    <location>
        <begin position="425"/>
        <end position="437"/>
    </location>
</feature>
<feature type="compositionally biased region" description="Basic and acidic residues" evidence="4">
    <location>
        <begin position="401"/>
        <end position="424"/>
    </location>
</feature>
<dbReference type="PANTHER" id="PTHR23188">
    <property type="entry name" value="RNA POLYMERASE II-ASSOCIATED FACTOR 1 HOMOLOG"/>
    <property type="match status" value="1"/>
</dbReference>
<sequence>MSSSTSSHARQDFIARIRYSNALPPPPNPPKLLDIPNTGLASGQYTTPGFASRLAREQPLNIEADAELGMPLDLVGMPGVFDGDESSIQAPSQPPQVHPHDRNLLRPLATLGKPKVAGTNVSFLRRTEYISNATTTAKSSPFRQAPKNTMRRPPKRKSPEPDVGTPAYVKRKIDKGFEAAQENLKDTSRVRHPTRLPVGKFKNLRVVEAHPVLPDLDAFPDSGAYVTYKFAHPPIPGEGSYDKRLLNSILTYNRTDEEEAAYRREVEAHERDPEVYPRPPNQAPYAFYLTNNAKHSEMFRQKIDLRNPNRDDESLDPETLGADSKKPAFQYNFMRTYNAVTEVEFDHDTKYSEELVFGIDPETKAAWYYPSMQRMKLEPPRRIHLDGSQREKREVDEIHFRPIEPPEEIRARMDHFKVMPREGPEEADEDAQQGEEDAASHNGDGGRHDSEEPGATNGRDYSEEPRDESEQDAEGYEEE</sequence>
<dbReference type="STRING" id="252740.A0A423VUK5"/>
<dbReference type="GO" id="GO:0000993">
    <property type="term" value="F:RNA polymerase II complex binding"/>
    <property type="evidence" value="ECO:0007669"/>
    <property type="project" value="TreeGrafter"/>
</dbReference>
<comment type="similarity">
    <text evidence="2">Belongs to the PAF1 family.</text>
</comment>